<comment type="caution">
    <text evidence="1">The sequence shown here is derived from an EMBL/GenBank/DDBJ whole genome shotgun (WGS) entry which is preliminary data.</text>
</comment>
<sequence length="87" mass="10101">MDSLYGHTWCNCLECDLTIEAMSILVVEHRNRDTDLGIALVHFTHSNDTSYNVFGEMYLICSRFGDILDSVYYDDDDDDPWEPEDLD</sequence>
<dbReference type="EMBL" id="LAZR01022731">
    <property type="protein sequence ID" value="KKL80853.1"/>
    <property type="molecule type" value="Genomic_DNA"/>
</dbReference>
<reference evidence="1" key="1">
    <citation type="journal article" date="2015" name="Nature">
        <title>Complex archaea that bridge the gap between prokaryotes and eukaryotes.</title>
        <authorList>
            <person name="Spang A."/>
            <person name="Saw J.H."/>
            <person name="Jorgensen S.L."/>
            <person name="Zaremba-Niedzwiedzka K."/>
            <person name="Martijn J."/>
            <person name="Lind A.E."/>
            <person name="van Eijk R."/>
            <person name="Schleper C."/>
            <person name="Guy L."/>
            <person name="Ettema T.J."/>
        </authorList>
    </citation>
    <scope>NUCLEOTIDE SEQUENCE</scope>
</reference>
<protein>
    <submittedName>
        <fullName evidence="1">Uncharacterized protein</fullName>
    </submittedName>
</protein>
<gene>
    <name evidence="1" type="ORF">LCGC14_2000600</name>
</gene>
<dbReference type="AlphaFoldDB" id="A0A0F9F3L4"/>
<organism evidence="1">
    <name type="scientific">marine sediment metagenome</name>
    <dbReference type="NCBI Taxonomy" id="412755"/>
    <lineage>
        <taxon>unclassified sequences</taxon>
        <taxon>metagenomes</taxon>
        <taxon>ecological metagenomes</taxon>
    </lineage>
</organism>
<name>A0A0F9F3L4_9ZZZZ</name>
<evidence type="ECO:0000313" key="1">
    <source>
        <dbReference type="EMBL" id="KKL80853.1"/>
    </source>
</evidence>
<accession>A0A0F9F3L4</accession>
<proteinExistence type="predicted"/>